<accession>A0ABP1ERA3</accession>
<evidence type="ECO:0008006" key="3">
    <source>
        <dbReference type="Google" id="ProtNLM"/>
    </source>
</evidence>
<name>A0ABP1ERA3_9FLAO</name>
<evidence type="ECO:0000313" key="2">
    <source>
        <dbReference type="Proteomes" id="UP001497416"/>
    </source>
</evidence>
<protein>
    <recommendedName>
        <fullName evidence="3">Tetratricopeptide repeat protein</fullName>
    </recommendedName>
</protein>
<evidence type="ECO:0000313" key="1">
    <source>
        <dbReference type="EMBL" id="CAL2094002.1"/>
    </source>
</evidence>
<dbReference type="SUPFAM" id="SSF48452">
    <property type="entry name" value="TPR-like"/>
    <property type="match status" value="1"/>
</dbReference>
<proteinExistence type="predicted"/>
<organism evidence="1 2">
    <name type="scientific">Tenacibaculum platacis</name>
    <dbReference type="NCBI Taxonomy" id="3137852"/>
    <lineage>
        <taxon>Bacteria</taxon>
        <taxon>Pseudomonadati</taxon>
        <taxon>Bacteroidota</taxon>
        <taxon>Flavobacteriia</taxon>
        <taxon>Flavobacteriales</taxon>
        <taxon>Flavobacteriaceae</taxon>
        <taxon>Tenacibaculum</taxon>
    </lineage>
</organism>
<dbReference type="RefSeq" id="WP_348713759.1">
    <property type="nucleotide sequence ID" value="NZ_CAXIXY010000008.1"/>
</dbReference>
<keyword evidence="2" id="KW-1185">Reference proteome</keyword>
<gene>
    <name evidence="1" type="ORF">T190607A01A_60060</name>
</gene>
<dbReference type="EMBL" id="CAXIXY010000008">
    <property type="protein sequence ID" value="CAL2094002.1"/>
    <property type="molecule type" value="Genomic_DNA"/>
</dbReference>
<dbReference type="Proteomes" id="UP001497416">
    <property type="component" value="Unassembled WGS sequence"/>
</dbReference>
<dbReference type="InterPro" id="IPR011990">
    <property type="entry name" value="TPR-like_helical_dom_sf"/>
</dbReference>
<reference evidence="1 2" key="1">
    <citation type="submission" date="2024-05" db="EMBL/GenBank/DDBJ databases">
        <authorList>
            <person name="Duchaud E."/>
        </authorList>
    </citation>
    <scope>NUCLEOTIDE SEQUENCE [LARGE SCALE GENOMIC DNA]</scope>
    <source>
        <strain evidence="1">Ena-SAMPLE-TAB-13-05-2024-13:56:06:370-140302</strain>
    </source>
</reference>
<sequence>MDTNFLDIDKYLDGEMDSSEERDFKNRLQKDPDLSKAFELQKEMRQVYSDDEWKTLDRSVLNTEKAKALKTYLKSDELAAIKEAILEVVSENKSTFSRKSFIQKLAIAASIILISTISYFSIKGNNDLFSTTIQGEYENLPSLINRSENADELLINGQQYFESKNYKQAVISFSEYQKINSETNSINSLSYIYNGLSYLALDNFSKAIEQFSLLEKSESLQAKKTNWYKVLVYLKQDNKELLKSSLQEITSDSKNYNYSKAKKLIEQIK</sequence>
<dbReference type="Gene3D" id="1.25.40.10">
    <property type="entry name" value="Tetratricopeptide repeat domain"/>
    <property type="match status" value="1"/>
</dbReference>
<comment type="caution">
    <text evidence="1">The sequence shown here is derived from an EMBL/GenBank/DDBJ whole genome shotgun (WGS) entry which is preliminary data.</text>
</comment>